<evidence type="ECO:0000256" key="2">
    <source>
        <dbReference type="ARBA" id="ARBA00004651"/>
    </source>
</evidence>
<dbReference type="SMART" id="SM00387">
    <property type="entry name" value="HATPase_c"/>
    <property type="match status" value="1"/>
</dbReference>
<dbReference type="Pfam" id="PF00512">
    <property type="entry name" value="HisKA"/>
    <property type="match status" value="1"/>
</dbReference>
<feature type="domain" description="Histidine kinase" evidence="11">
    <location>
        <begin position="232"/>
        <end position="442"/>
    </location>
</feature>
<keyword evidence="9" id="KW-0067">ATP-binding</keyword>
<protein>
    <recommendedName>
        <fullName evidence="3">histidine kinase</fullName>
        <ecNumber evidence="3">2.7.13.3</ecNumber>
    </recommendedName>
</protein>
<dbReference type="InterPro" id="IPR050980">
    <property type="entry name" value="2C_sensor_his_kinase"/>
</dbReference>
<keyword evidence="7" id="KW-0547">Nucleotide-binding</keyword>
<evidence type="ECO:0000313" key="12">
    <source>
        <dbReference type="EMBL" id="SKB84325.1"/>
    </source>
</evidence>
<proteinExistence type="predicted"/>
<dbReference type="InterPro" id="IPR004358">
    <property type="entry name" value="Sig_transdc_His_kin-like_C"/>
</dbReference>
<gene>
    <name evidence="12" type="ORF">SAMN05660750_02586</name>
</gene>
<dbReference type="PANTHER" id="PTHR44936:SF10">
    <property type="entry name" value="SENSOR PROTEIN RSTB"/>
    <property type="match status" value="1"/>
</dbReference>
<dbReference type="Gene3D" id="3.30.565.10">
    <property type="entry name" value="Histidine kinase-like ATPase, C-terminal domain"/>
    <property type="match status" value="1"/>
</dbReference>
<evidence type="ECO:0000256" key="5">
    <source>
        <dbReference type="ARBA" id="ARBA00022553"/>
    </source>
</evidence>
<dbReference type="InterPro" id="IPR003594">
    <property type="entry name" value="HATPase_dom"/>
</dbReference>
<keyword evidence="10" id="KW-1133">Transmembrane helix</keyword>
<dbReference type="Pfam" id="PF25323">
    <property type="entry name" value="6TM_PilS"/>
    <property type="match status" value="1"/>
</dbReference>
<keyword evidence="10" id="KW-0472">Membrane</keyword>
<evidence type="ECO:0000259" key="11">
    <source>
        <dbReference type="PROSITE" id="PS50109"/>
    </source>
</evidence>
<dbReference type="CDD" id="cd00075">
    <property type="entry name" value="HATPase"/>
    <property type="match status" value="1"/>
</dbReference>
<evidence type="ECO:0000313" key="13">
    <source>
        <dbReference type="Proteomes" id="UP000190130"/>
    </source>
</evidence>
<dbReference type="Pfam" id="PF02518">
    <property type="entry name" value="HATPase_c"/>
    <property type="match status" value="1"/>
</dbReference>
<reference evidence="12 13" key="1">
    <citation type="submission" date="2017-02" db="EMBL/GenBank/DDBJ databases">
        <authorList>
            <person name="Peterson S.W."/>
        </authorList>
    </citation>
    <scope>NUCLEOTIDE SEQUENCE [LARGE SCALE GENOMIC DNA]</scope>
    <source>
        <strain evidence="12 13">DSM 9653</strain>
    </source>
</reference>
<dbReference type="GO" id="GO:0005524">
    <property type="term" value="F:ATP binding"/>
    <property type="evidence" value="ECO:0007669"/>
    <property type="project" value="UniProtKB-KW"/>
</dbReference>
<evidence type="ECO:0000256" key="6">
    <source>
        <dbReference type="ARBA" id="ARBA00022679"/>
    </source>
</evidence>
<dbReference type="InterPro" id="IPR005467">
    <property type="entry name" value="His_kinase_dom"/>
</dbReference>
<feature type="transmembrane region" description="Helical" evidence="10">
    <location>
        <begin position="179"/>
        <end position="197"/>
    </location>
</feature>
<keyword evidence="8 12" id="KW-0418">Kinase</keyword>
<dbReference type="OrthoDB" id="9785252at2"/>
<dbReference type="NCBIfam" id="NF033792">
    <property type="entry name" value="ActS_PrrB_HisK"/>
    <property type="match status" value="1"/>
</dbReference>
<evidence type="ECO:0000256" key="10">
    <source>
        <dbReference type="SAM" id="Phobius"/>
    </source>
</evidence>
<dbReference type="InterPro" id="IPR036097">
    <property type="entry name" value="HisK_dim/P_sf"/>
</dbReference>
<keyword evidence="4" id="KW-1003">Cell membrane</keyword>
<dbReference type="Proteomes" id="UP000190130">
    <property type="component" value="Unassembled WGS sequence"/>
</dbReference>
<dbReference type="SUPFAM" id="SSF55874">
    <property type="entry name" value="ATPase domain of HSP90 chaperone/DNA topoisomerase II/histidine kinase"/>
    <property type="match status" value="1"/>
</dbReference>
<dbReference type="InterPro" id="IPR036890">
    <property type="entry name" value="HATPase_C_sf"/>
</dbReference>
<evidence type="ECO:0000256" key="9">
    <source>
        <dbReference type="ARBA" id="ARBA00022840"/>
    </source>
</evidence>
<comment type="subcellular location">
    <subcellularLocation>
        <location evidence="2">Cell membrane</location>
        <topology evidence="2">Multi-pass membrane protein</topology>
    </subcellularLocation>
</comment>
<organism evidence="12 13">
    <name type="scientific">Bosea thiooxidans</name>
    <dbReference type="NCBI Taxonomy" id="53254"/>
    <lineage>
        <taxon>Bacteria</taxon>
        <taxon>Pseudomonadati</taxon>
        <taxon>Pseudomonadota</taxon>
        <taxon>Alphaproteobacteria</taxon>
        <taxon>Hyphomicrobiales</taxon>
        <taxon>Boseaceae</taxon>
        <taxon>Bosea</taxon>
    </lineage>
</organism>
<dbReference type="GO" id="GO:0005886">
    <property type="term" value="C:plasma membrane"/>
    <property type="evidence" value="ECO:0007669"/>
    <property type="project" value="UniProtKB-SubCell"/>
</dbReference>
<evidence type="ECO:0000256" key="8">
    <source>
        <dbReference type="ARBA" id="ARBA00022777"/>
    </source>
</evidence>
<accession>A0A1T5EKE7</accession>
<dbReference type="SUPFAM" id="SSF47384">
    <property type="entry name" value="Homodimeric domain of signal transducing histidine kinase"/>
    <property type="match status" value="1"/>
</dbReference>
<dbReference type="SMART" id="SM00388">
    <property type="entry name" value="HisKA"/>
    <property type="match status" value="1"/>
</dbReference>
<dbReference type="CDD" id="cd00082">
    <property type="entry name" value="HisKA"/>
    <property type="match status" value="1"/>
</dbReference>
<evidence type="ECO:0000256" key="4">
    <source>
        <dbReference type="ARBA" id="ARBA00022475"/>
    </source>
</evidence>
<evidence type="ECO:0000256" key="7">
    <source>
        <dbReference type="ARBA" id="ARBA00022741"/>
    </source>
</evidence>
<dbReference type="InterPro" id="IPR003661">
    <property type="entry name" value="HisK_dim/P_dom"/>
</dbReference>
<sequence length="464" mass="49305">MPAAGGSLEKDASPVNASDLSAPLLARSGRHLRLDTLVRLRWLAIAGQSAAVAGVHFGLGFSLPFGWCFIVIAVSAWLNIALRIRFPLSHRLKDRPATALLGFDIVQLAALLYLTGGLQNPFAILFLAPVMISATALPPQRTLLLGVLAVALATLLSRYHLPLPWTGADRPVLPPFYQLGNWVALVLGLAFTGIYAWRVAKEARDLSDALAATELVLAREQHLSQLDGLAAAAAHELGTPLGTIALVARELTRLAPPEGEMAEDIALLREQVERCRGILGKLSSLQDDDAGPLDQLTLRLLIEEAAGPQRPFGVPFEISMNGDKPEPVCRRNPGMIYGLGNIVDNAVDFARSTVAIAAEWSQGRVVLTIADDGPGFPPDVLMRAGEPYLSRGGRESRAGGGLGLGLFIAKTLLERGGATLEFSNRPAPASGASIRITWPREVFEADLPASGGTKPEASALHELG</sequence>
<comment type="catalytic activity">
    <reaction evidence="1">
        <text>ATP + protein L-histidine = ADP + protein N-phospho-L-histidine.</text>
        <dbReference type="EC" id="2.7.13.3"/>
    </reaction>
</comment>
<dbReference type="EMBL" id="FUYX01000006">
    <property type="protein sequence ID" value="SKB84325.1"/>
    <property type="molecule type" value="Genomic_DNA"/>
</dbReference>
<keyword evidence="6" id="KW-0808">Transferase</keyword>
<dbReference type="PANTHER" id="PTHR44936">
    <property type="entry name" value="SENSOR PROTEIN CREC"/>
    <property type="match status" value="1"/>
</dbReference>
<dbReference type="GO" id="GO:0000155">
    <property type="term" value="F:phosphorelay sensor kinase activity"/>
    <property type="evidence" value="ECO:0007669"/>
    <property type="project" value="InterPro"/>
</dbReference>
<evidence type="ECO:0000256" key="1">
    <source>
        <dbReference type="ARBA" id="ARBA00000085"/>
    </source>
</evidence>
<dbReference type="AlphaFoldDB" id="A0A1T5EKE7"/>
<feature type="transmembrane region" description="Helical" evidence="10">
    <location>
        <begin position="64"/>
        <end position="84"/>
    </location>
</feature>
<dbReference type="PRINTS" id="PR00344">
    <property type="entry name" value="BCTRLSENSOR"/>
</dbReference>
<feature type="transmembrane region" description="Helical" evidence="10">
    <location>
        <begin position="142"/>
        <end position="159"/>
    </location>
</feature>
<dbReference type="PROSITE" id="PS50109">
    <property type="entry name" value="HIS_KIN"/>
    <property type="match status" value="1"/>
</dbReference>
<dbReference type="RefSeq" id="WP_079591566.1">
    <property type="nucleotide sequence ID" value="NZ_FUYX01000006.1"/>
</dbReference>
<dbReference type="EC" id="2.7.13.3" evidence="3"/>
<dbReference type="InterPro" id="IPR047770">
    <property type="entry name" value="RegB"/>
</dbReference>
<keyword evidence="10" id="KW-0812">Transmembrane</keyword>
<keyword evidence="5" id="KW-0597">Phosphoprotein</keyword>
<name>A0A1T5EKE7_9HYPH</name>
<evidence type="ECO:0000256" key="3">
    <source>
        <dbReference type="ARBA" id="ARBA00012438"/>
    </source>
</evidence>
<dbReference type="Gene3D" id="1.10.287.130">
    <property type="match status" value="1"/>
</dbReference>